<reference evidence="1" key="1">
    <citation type="submission" date="2022-09" db="EMBL/GenBank/DDBJ databases">
        <title>Culturomic study of gut microbiota in children with autism spectrum disorder.</title>
        <authorList>
            <person name="Efimov B.A."/>
            <person name="Chaplin A.V."/>
            <person name="Sokolova S.R."/>
            <person name="Pikina A.P."/>
            <person name="Korzhanova M."/>
            <person name="Belova V."/>
            <person name="Korostin D."/>
        </authorList>
    </citation>
    <scope>NUCLEOTIDE SEQUENCE</scope>
    <source>
        <strain evidence="1">ASD5510</strain>
    </source>
</reference>
<proteinExistence type="predicted"/>
<protein>
    <submittedName>
        <fullName evidence="1">Uncharacterized protein</fullName>
    </submittedName>
</protein>
<organism evidence="1 2">
    <name type="scientific">Hominibacterium faecale</name>
    <dbReference type="NCBI Taxonomy" id="2839743"/>
    <lineage>
        <taxon>Bacteria</taxon>
        <taxon>Bacillati</taxon>
        <taxon>Bacillota</taxon>
        <taxon>Clostridia</taxon>
        <taxon>Peptostreptococcales</taxon>
        <taxon>Anaerovoracaceae</taxon>
        <taxon>Hominibacterium</taxon>
    </lineage>
</organism>
<evidence type="ECO:0000313" key="2">
    <source>
        <dbReference type="Proteomes" id="UP001065549"/>
    </source>
</evidence>
<evidence type="ECO:0000313" key="1">
    <source>
        <dbReference type="EMBL" id="MCU7377825.1"/>
    </source>
</evidence>
<dbReference type="Proteomes" id="UP001065549">
    <property type="component" value="Unassembled WGS sequence"/>
</dbReference>
<gene>
    <name evidence="1" type="ORF">OBO34_05585</name>
</gene>
<dbReference type="EMBL" id="JAOSHN010000002">
    <property type="protein sequence ID" value="MCU7377825.1"/>
    <property type="molecule type" value="Genomic_DNA"/>
</dbReference>
<name>A0A9J6QL00_9FIRM</name>
<accession>A0A9J6QL00</accession>
<comment type="caution">
    <text evidence="1">The sequence shown here is derived from an EMBL/GenBank/DDBJ whole genome shotgun (WGS) entry which is preliminary data.</text>
</comment>
<keyword evidence="2" id="KW-1185">Reference proteome</keyword>
<dbReference type="AlphaFoldDB" id="A0A9J6QL00"/>
<dbReference type="RefSeq" id="WP_253019655.1">
    <property type="nucleotide sequence ID" value="NZ_JAOSHN010000002.1"/>
</dbReference>
<sequence length="364" mass="39271">MSCFGNRPAPDLYENCCNAGNLCKFNGKLDDVVSTPIYAQSVYDAVLFNLQGMKTVQGQMFTPNIPCGHTISRVVDIRCKRFFNPCNVDDPRNLNLDVDTSISGATFLQDSQGNPLEVVGPDGTLSEKVLYADTKECDDKCMGTPIFGTQNVSITGNVLVYIDLLLCDRCNNESVFTVCAEVNVATASHPLILTNFFEICMPSTVDSAFLPRFTEFSNVACETRLATNNCGRDLTVGPEGEVCGNLIIALCVSCEKKVTVPVQLCVLSTGFAEIPAQTNPICTTFPTLFPNRISPQDTAENCGDPCCDPCDPCDPCAPPPANTACGCDSNGTPIANDCGCNECAPPKHEPCDCDPCRPQPRHRR</sequence>